<reference evidence="10" key="1">
    <citation type="submission" date="2021-02" db="EMBL/GenBank/DDBJ databases">
        <title>First Annotated Genome of the Yellow-green Alga Tribonema minus.</title>
        <authorList>
            <person name="Mahan K.M."/>
        </authorList>
    </citation>
    <scope>NUCLEOTIDE SEQUENCE</scope>
    <source>
        <strain evidence="10">UTEX B ZZ1240</strain>
    </source>
</reference>
<keyword evidence="7" id="KW-0206">Cytoskeleton</keyword>
<feature type="compositionally biased region" description="Basic and acidic residues" evidence="9">
    <location>
        <begin position="382"/>
        <end position="395"/>
    </location>
</feature>
<dbReference type="OrthoDB" id="10251073at2759"/>
<feature type="region of interest" description="Disordered" evidence="9">
    <location>
        <begin position="381"/>
        <end position="430"/>
    </location>
</feature>
<dbReference type="GO" id="GO:0005930">
    <property type="term" value="C:axoneme"/>
    <property type="evidence" value="ECO:0007669"/>
    <property type="project" value="UniProtKB-SubCell"/>
</dbReference>
<evidence type="ECO:0000256" key="2">
    <source>
        <dbReference type="ARBA" id="ARBA00010500"/>
    </source>
</evidence>
<feature type="compositionally biased region" description="Polar residues" evidence="9">
    <location>
        <begin position="639"/>
        <end position="652"/>
    </location>
</feature>
<dbReference type="AlphaFoldDB" id="A0A835YXN0"/>
<evidence type="ECO:0000256" key="3">
    <source>
        <dbReference type="ARBA" id="ARBA00021602"/>
    </source>
</evidence>
<dbReference type="EMBL" id="JAFCMP010000235">
    <property type="protein sequence ID" value="KAG5182608.1"/>
    <property type="molecule type" value="Genomic_DNA"/>
</dbReference>
<evidence type="ECO:0000256" key="9">
    <source>
        <dbReference type="SAM" id="MobiDB-lite"/>
    </source>
</evidence>
<gene>
    <name evidence="10" type="ORF">JKP88DRAFT_257717</name>
</gene>
<keyword evidence="8" id="KW-0966">Cell projection</keyword>
<feature type="region of interest" description="Disordered" evidence="9">
    <location>
        <begin position="616"/>
        <end position="671"/>
    </location>
</feature>
<name>A0A835YXN0_9STRA</name>
<proteinExistence type="inferred from homology"/>
<comment type="similarity">
    <text evidence="2">Belongs to the CFAP206 family.</text>
</comment>
<evidence type="ECO:0000313" key="10">
    <source>
        <dbReference type="EMBL" id="KAG5182608.1"/>
    </source>
</evidence>
<evidence type="ECO:0000256" key="1">
    <source>
        <dbReference type="ARBA" id="ARBA00004430"/>
    </source>
</evidence>
<evidence type="ECO:0000256" key="8">
    <source>
        <dbReference type="ARBA" id="ARBA00023273"/>
    </source>
</evidence>
<accession>A0A835YXN0</accession>
<keyword evidence="11" id="KW-1185">Reference proteome</keyword>
<protein>
    <recommendedName>
        <fullName evidence="3">Cilia- and flagella-associated protein 206</fullName>
    </recommendedName>
</protein>
<evidence type="ECO:0000256" key="6">
    <source>
        <dbReference type="ARBA" id="ARBA00023069"/>
    </source>
</evidence>
<dbReference type="PANTHER" id="PTHR21442:SF0">
    <property type="entry name" value="CILIA- AND FLAGELLA-ASSOCIATED PROTEIN 206"/>
    <property type="match status" value="1"/>
</dbReference>
<keyword evidence="4" id="KW-0963">Cytoplasm</keyword>
<keyword evidence="6" id="KW-0969">Cilium</keyword>
<dbReference type="Proteomes" id="UP000664859">
    <property type="component" value="Unassembled WGS sequence"/>
</dbReference>
<dbReference type="GO" id="GO:0036064">
    <property type="term" value="C:ciliary basal body"/>
    <property type="evidence" value="ECO:0007669"/>
    <property type="project" value="TreeGrafter"/>
</dbReference>
<organism evidence="10 11">
    <name type="scientific">Tribonema minus</name>
    <dbReference type="NCBI Taxonomy" id="303371"/>
    <lineage>
        <taxon>Eukaryota</taxon>
        <taxon>Sar</taxon>
        <taxon>Stramenopiles</taxon>
        <taxon>Ochrophyta</taxon>
        <taxon>PX clade</taxon>
        <taxon>Xanthophyceae</taxon>
        <taxon>Tribonematales</taxon>
        <taxon>Tribonemataceae</taxon>
        <taxon>Tribonema</taxon>
    </lineage>
</organism>
<dbReference type="PANTHER" id="PTHR21442">
    <property type="entry name" value="CILIA- AND FLAGELLA-ASSOCIATED PROTEIN 206"/>
    <property type="match status" value="1"/>
</dbReference>
<comment type="subcellular location">
    <subcellularLocation>
        <location evidence="1">Cytoplasm</location>
        <location evidence="1">Cytoskeleton</location>
        <location evidence="1">Cilium axoneme</location>
    </subcellularLocation>
</comment>
<keyword evidence="5" id="KW-0970">Cilium biogenesis/degradation</keyword>
<sequence>MEEIDKLIAEIVQQCAARGIAVPEVLAALVARTVIETANGAHSMPLFSLDAPLSSEGINKLIDVSVARLLADDSPPMETLRMQVAFDTTYVREEKELEVKASRRAARLKELQRAIVQLKPRDGADFEALTTMHRQIFTYLLKHAHEGSEADRTVEREVAAALESVFPRISLKAFITLTSEEKYAQLEELASIVFGIRLFNKHIGKGGNRVPDADADAAALLAELSAELLVEVEQTQIACRRYQDVIVLMYMHQPQGLTIEVVDRWKDELANRRQYLAYLQSVQEDVIISERKVRSVRERLARELSDLRQLVENKASVPKEHVYPKFDEVSTQWRALFRELQVLRSREAAYAVLRKYKASYTSTLVESMDVVRAAYEEQAPAESKDAPAIEAHSDSKSVGSGRGSSRGSNKPGSSAQQDDPRTAAVTAADVTPIASTDEMIDTAAARAKDKPVRLSIESTPEFMQLPLEFQGFCPWTIVNRRGLLLPGRPELGVQRWRNAHYVFAHKVAAEAFQKSPEALVHGVLERAMQSPELIHLLRLQDSFPNVSIMRMLRGDGLLADGGAGAAKGPAAVKCDAGTETPLHFADKNIDHSYSWNEWTLRRKALQIANLRKCATTAQQTDDSHFRRENTTQVWLPRLTGTQTMRSSGNNPPRQVRFTAEKDKKSARGLAV</sequence>
<dbReference type="Pfam" id="PF12018">
    <property type="entry name" value="FAP206"/>
    <property type="match status" value="1"/>
</dbReference>
<dbReference type="GO" id="GO:0030030">
    <property type="term" value="P:cell projection organization"/>
    <property type="evidence" value="ECO:0007669"/>
    <property type="project" value="UniProtKB-KW"/>
</dbReference>
<evidence type="ECO:0000313" key="11">
    <source>
        <dbReference type="Proteomes" id="UP000664859"/>
    </source>
</evidence>
<dbReference type="InterPro" id="IPR021897">
    <property type="entry name" value="FAP206"/>
</dbReference>
<evidence type="ECO:0000256" key="4">
    <source>
        <dbReference type="ARBA" id="ARBA00022490"/>
    </source>
</evidence>
<dbReference type="GO" id="GO:0003356">
    <property type="term" value="P:regulation of cilium beat frequency"/>
    <property type="evidence" value="ECO:0007669"/>
    <property type="project" value="TreeGrafter"/>
</dbReference>
<evidence type="ECO:0000256" key="5">
    <source>
        <dbReference type="ARBA" id="ARBA00022794"/>
    </source>
</evidence>
<comment type="caution">
    <text evidence="10">The sequence shown here is derived from an EMBL/GenBank/DDBJ whole genome shotgun (WGS) entry which is preliminary data.</text>
</comment>
<feature type="compositionally biased region" description="Low complexity" evidence="9">
    <location>
        <begin position="396"/>
        <end position="414"/>
    </location>
</feature>
<evidence type="ECO:0000256" key="7">
    <source>
        <dbReference type="ARBA" id="ARBA00023212"/>
    </source>
</evidence>